<evidence type="ECO:0000313" key="5">
    <source>
        <dbReference type="EMBL" id="KPP92252.1"/>
    </source>
</evidence>
<evidence type="ECO:0000313" key="7">
    <source>
        <dbReference type="Proteomes" id="UP000182045"/>
    </source>
</evidence>
<dbReference type="PATRIC" id="fig|1666912.4.peg.779"/>
<keyword evidence="3" id="KW-0143">Chaperone</keyword>
<gene>
    <name evidence="4" type="ORF">Ga0058931_0229</name>
    <name evidence="5" type="ORF">HLUCCA05_08205</name>
</gene>
<proteinExistence type="inferred from homology"/>
<dbReference type="GO" id="GO:0043461">
    <property type="term" value="P:proton-transporting ATP synthase complex assembly"/>
    <property type="evidence" value="ECO:0007669"/>
    <property type="project" value="InterPro"/>
</dbReference>
<keyword evidence="7" id="KW-1185">Reference proteome</keyword>
<evidence type="ECO:0000256" key="3">
    <source>
        <dbReference type="ARBA" id="ARBA00023186"/>
    </source>
</evidence>
<protein>
    <submittedName>
        <fullName evidence="4">Chaperone required for the assembly of the F1-ATPase</fullName>
    </submittedName>
    <submittedName>
        <fullName evidence="5">Chaperone required for the assembly of the mitochondrial F1-ATPase</fullName>
    </submittedName>
</protein>
<dbReference type="EMBL" id="FBYC01000001">
    <property type="protein sequence ID" value="CUX79546.1"/>
    <property type="molecule type" value="Genomic_DNA"/>
</dbReference>
<dbReference type="Pfam" id="PF07542">
    <property type="entry name" value="ATP12"/>
    <property type="match status" value="1"/>
</dbReference>
<evidence type="ECO:0000313" key="4">
    <source>
        <dbReference type="EMBL" id="CUX79546.1"/>
    </source>
</evidence>
<dbReference type="Proteomes" id="UP000182045">
    <property type="component" value="Unassembled WGS sequence"/>
</dbReference>
<dbReference type="PANTHER" id="PTHR21013">
    <property type="entry name" value="ATP SYNTHASE MITOCHONDRIAL F1 COMPLEX ASSEMBLY FACTOR 2/ATP12 PROTEIN, MITOCHONDRIAL PRECURSOR"/>
    <property type="match status" value="1"/>
</dbReference>
<name>A0A0P7W621_9RHOB</name>
<sequence>MTGWVRKRFWTEVSVAEAEGGFAILLDGRGVKTPAKSPLVVPTIAFAEIIAEEWRAQAEAINPASMPATRASNAAIDKVRGQMDEVAGLISDYGDSDQVCYRADAPDTLVAKEAEAWDPITDWAAHRYGLRPILCAGVVHKPQPALLLESLRADVAQLTAFELTCFHDLVANSGSLLIALAVIDRFDTPEALWTASRVDEDWQIAQWGTDEEAEALTAERKCAFLNAARFYFALQPGS</sequence>
<dbReference type="SUPFAM" id="SSF160909">
    <property type="entry name" value="ATP12-like"/>
    <property type="match status" value="1"/>
</dbReference>
<dbReference type="InterPro" id="IPR023335">
    <property type="entry name" value="ATP12_ortho_dom_sf"/>
</dbReference>
<organism evidence="5 6">
    <name type="scientific">Roseibaca calidilacus</name>
    <dbReference type="NCBI Taxonomy" id="1666912"/>
    <lineage>
        <taxon>Bacteria</taxon>
        <taxon>Pseudomonadati</taxon>
        <taxon>Pseudomonadota</taxon>
        <taxon>Alphaproteobacteria</taxon>
        <taxon>Rhodobacterales</taxon>
        <taxon>Paracoccaceae</taxon>
        <taxon>Roseinatronobacter</taxon>
    </lineage>
</organism>
<evidence type="ECO:0000256" key="1">
    <source>
        <dbReference type="ARBA" id="ARBA00008231"/>
    </source>
</evidence>
<reference evidence="4 7" key="2">
    <citation type="submission" date="2016-01" db="EMBL/GenBank/DDBJ databases">
        <authorList>
            <person name="Varghese N."/>
        </authorList>
    </citation>
    <scope>NUCLEOTIDE SEQUENCE [LARGE SCALE GENOMIC DNA]</scope>
    <source>
        <strain evidence="4 7">HL-91</strain>
    </source>
</reference>
<reference evidence="5 6" key="1">
    <citation type="submission" date="2015-09" db="EMBL/GenBank/DDBJ databases">
        <title>Identification and resolution of microdiversity through metagenomic sequencing of parallel consortia.</title>
        <authorList>
            <person name="Nelson W.C."/>
            <person name="Romine M.F."/>
            <person name="Lindemann S.R."/>
        </authorList>
    </citation>
    <scope>NUCLEOTIDE SEQUENCE [LARGE SCALE GENOMIC DNA]</scope>
    <source>
        <strain evidence="5">HL-91</strain>
    </source>
</reference>
<evidence type="ECO:0000313" key="6">
    <source>
        <dbReference type="Proteomes" id="UP000050413"/>
    </source>
</evidence>
<evidence type="ECO:0000256" key="2">
    <source>
        <dbReference type="ARBA" id="ARBA00022946"/>
    </source>
</evidence>
<comment type="similarity">
    <text evidence="1">Belongs to the ATP12 family.</text>
</comment>
<dbReference type="Gene3D" id="1.10.3580.10">
    <property type="entry name" value="ATP12 ATPase"/>
    <property type="match status" value="1"/>
</dbReference>
<dbReference type="PANTHER" id="PTHR21013:SF10">
    <property type="entry name" value="ATP SYNTHASE MITOCHONDRIAL F1 COMPLEX ASSEMBLY FACTOR 2"/>
    <property type="match status" value="1"/>
</dbReference>
<comment type="caution">
    <text evidence="5">The sequence shown here is derived from an EMBL/GenBank/DDBJ whole genome shotgun (WGS) entry which is preliminary data.</text>
</comment>
<dbReference type="OrthoDB" id="9797825at2"/>
<dbReference type="STRING" id="1666912.Ga0058931_0229"/>
<dbReference type="Gene3D" id="3.30.2180.10">
    <property type="entry name" value="ATP12-like"/>
    <property type="match status" value="1"/>
</dbReference>
<dbReference type="EMBL" id="LJSG01000012">
    <property type="protein sequence ID" value="KPP92252.1"/>
    <property type="molecule type" value="Genomic_DNA"/>
</dbReference>
<dbReference type="RefSeq" id="WP_072244334.1">
    <property type="nucleotide sequence ID" value="NZ_FBYC01000001.1"/>
</dbReference>
<dbReference type="Proteomes" id="UP000050413">
    <property type="component" value="Unassembled WGS sequence"/>
</dbReference>
<accession>A0A0P7W621</accession>
<dbReference type="InterPro" id="IPR011419">
    <property type="entry name" value="ATP12_ATP_synth-F1-assembly"/>
</dbReference>
<dbReference type="InterPro" id="IPR042272">
    <property type="entry name" value="ATP12_ATP_synth-F1-assembly_N"/>
</dbReference>
<dbReference type="AlphaFoldDB" id="A0A0P7W621"/>
<keyword evidence="2" id="KW-0809">Transit peptide</keyword>